<keyword evidence="2" id="KW-0813">Transport</keyword>
<feature type="signal peptide" evidence="3">
    <location>
        <begin position="1"/>
        <end position="35"/>
    </location>
</feature>
<feature type="chain" id="PRO_5043616665" evidence="3">
    <location>
        <begin position="36"/>
        <end position="430"/>
    </location>
</feature>
<proteinExistence type="inferred from homology"/>
<gene>
    <name evidence="4" type="ORF">ABII15_03285</name>
</gene>
<dbReference type="Gene3D" id="3.40.190.10">
    <property type="entry name" value="Periplasmic binding protein-like II"/>
    <property type="match status" value="2"/>
</dbReference>
<dbReference type="Pfam" id="PF13416">
    <property type="entry name" value="SBP_bac_8"/>
    <property type="match status" value="1"/>
</dbReference>
<reference evidence="4" key="1">
    <citation type="submission" date="2024-06" db="EMBL/GenBank/DDBJ databases">
        <title>Streptomyces sp. strain HUAS MG91 genome sequences.</title>
        <authorList>
            <person name="Mo P."/>
        </authorList>
    </citation>
    <scope>NUCLEOTIDE SEQUENCE</scope>
    <source>
        <strain evidence="4">HUAS MG91</strain>
    </source>
</reference>
<dbReference type="KEGG" id="stac:ABII15_03285"/>
<name>A0AAU8IKX0_9ACTN</name>
<evidence type="ECO:0000256" key="1">
    <source>
        <dbReference type="ARBA" id="ARBA00008520"/>
    </source>
</evidence>
<accession>A0AAU8IKX0</accession>
<organism evidence="4">
    <name type="scientific">Streptomyces tabacisoli</name>
    <dbReference type="NCBI Taxonomy" id="3156398"/>
    <lineage>
        <taxon>Bacteria</taxon>
        <taxon>Bacillati</taxon>
        <taxon>Actinomycetota</taxon>
        <taxon>Actinomycetes</taxon>
        <taxon>Kitasatosporales</taxon>
        <taxon>Streptomycetaceae</taxon>
        <taxon>Streptomyces</taxon>
    </lineage>
</organism>
<dbReference type="SUPFAM" id="SSF53850">
    <property type="entry name" value="Periplasmic binding protein-like II"/>
    <property type="match status" value="1"/>
</dbReference>
<dbReference type="InterPro" id="IPR006059">
    <property type="entry name" value="SBP"/>
</dbReference>
<dbReference type="PROSITE" id="PS51257">
    <property type="entry name" value="PROKAR_LIPOPROTEIN"/>
    <property type="match status" value="1"/>
</dbReference>
<dbReference type="AlphaFoldDB" id="A0AAU8IKX0"/>
<evidence type="ECO:0000256" key="2">
    <source>
        <dbReference type="ARBA" id="ARBA00022448"/>
    </source>
</evidence>
<dbReference type="EMBL" id="CP159534">
    <property type="protein sequence ID" value="XCJ69043.1"/>
    <property type="molecule type" value="Genomic_DNA"/>
</dbReference>
<dbReference type="PANTHER" id="PTHR43649:SF29">
    <property type="entry name" value="OSMOPROTECTIVE COMPOUNDS-BINDING PROTEIN GGTB"/>
    <property type="match status" value="1"/>
</dbReference>
<sequence length="430" mass="45423">MTPSPRRTAVARALRARLCQLLTAMALLAGLTACAGSDDRHVTVMVPWTGQDEFGAFYSVVKDFRHDTGIQVDVQVTRALTQQLDAAVRADAPPDLAVLPSPAAITRYAQGSADDLQPLDERTVDTGAYLEPFRGLAQVDGATYAVPVKIDVKSLVWYDTETTATPRTRSTDALHAFAKEGGLGWCLGLASGPTSGWPGADWIADIVLADAGTEVYARWAAGRLPWTSAEIVRAWTRWRDLVGAATLENASDAGFAEATQSMAAAKPGCRLAHGARSALATGLQKAPRFDFVAPAAHAPLEVSGDFIGMFTDDNPAARAFVHYLSGARAQQTWVDAAGSAAFSARTHGIVYRNAVQRRIAALLDPASGHPLCFGAADMMSPDTAAAFYRAVLDDAEDGGDVAKLMDRLQKVQTGLGANQVPQGDICSGPG</sequence>
<protein>
    <submittedName>
        <fullName evidence="4">ABC transporter substrate-binding protein</fullName>
    </submittedName>
</protein>
<comment type="similarity">
    <text evidence="1">Belongs to the bacterial solute-binding protein 1 family.</text>
</comment>
<evidence type="ECO:0000313" key="4">
    <source>
        <dbReference type="EMBL" id="XCJ69043.1"/>
    </source>
</evidence>
<dbReference type="InterPro" id="IPR050490">
    <property type="entry name" value="Bact_solute-bd_prot1"/>
</dbReference>
<dbReference type="PANTHER" id="PTHR43649">
    <property type="entry name" value="ARABINOSE-BINDING PROTEIN-RELATED"/>
    <property type="match status" value="1"/>
</dbReference>
<dbReference type="RefSeq" id="WP_353940728.1">
    <property type="nucleotide sequence ID" value="NZ_CP159534.1"/>
</dbReference>
<evidence type="ECO:0000256" key="3">
    <source>
        <dbReference type="SAM" id="SignalP"/>
    </source>
</evidence>
<keyword evidence="3" id="KW-0732">Signal</keyword>